<dbReference type="CDD" id="cd07042">
    <property type="entry name" value="STAS_SulP_like_sulfate_transporter"/>
    <property type="match status" value="1"/>
</dbReference>
<feature type="transmembrane region" description="Helical" evidence="5">
    <location>
        <begin position="202"/>
        <end position="222"/>
    </location>
</feature>
<dbReference type="InterPro" id="IPR052706">
    <property type="entry name" value="Membrane-Transporter-like"/>
</dbReference>
<evidence type="ECO:0000259" key="6">
    <source>
        <dbReference type="PROSITE" id="PS50801"/>
    </source>
</evidence>
<dbReference type="AlphaFoldDB" id="A0A521D2I3"/>
<feature type="transmembrane region" description="Helical" evidence="5">
    <location>
        <begin position="58"/>
        <end position="83"/>
    </location>
</feature>
<dbReference type="Pfam" id="PF01740">
    <property type="entry name" value="STAS"/>
    <property type="match status" value="1"/>
</dbReference>
<feature type="transmembrane region" description="Helical" evidence="5">
    <location>
        <begin position="384"/>
        <end position="417"/>
    </location>
</feature>
<dbReference type="PANTHER" id="PTHR43310:SF1">
    <property type="entry name" value="SULFATE TRANSPORTER YBAR-RELATED"/>
    <property type="match status" value="1"/>
</dbReference>
<evidence type="ECO:0000256" key="1">
    <source>
        <dbReference type="ARBA" id="ARBA00004141"/>
    </source>
</evidence>
<feature type="transmembrane region" description="Helical" evidence="5">
    <location>
        <begin position="112"/>
        <end position="130"/>
    </location>
</feature>
<accession>A0A521D2I3</accession>
<keyword evidence="2 5" id="KW-0812">Transmembrane</keyword>
<evidence type="ECO:0000313" key="8">
    <source>
        <dbReference type="Proteomes" id="UP000320300"/>
    </source>
</evidence>
<dbReference type="SUPFAM" id="SSF52091">
    <property type="entry name" value="SpoIIaa-like"/>
    <property type="match status" value="1"/>
</dbReference>
<evidence type="ECO:0000256" key="4">
    <source>
        <dbReference type="ARBA" id="ARBA00023136"/>
    </source>
</evidence>
<evidence type="ECO:0000313" key="7">
    <source>
        <dbReference type="EMBL" id="SMO65899.1"/>
    </source>
</evidence>
<reference evidence="7 8" key="1">
    <citation type="submission" date="2017-05" db="EMBL/GenBank/DDBJ databases">
        <authorList>
            <person name="Varghese N."/>
            <person name="Submissions S."/>
        </authorList>
    </citation>
    <scope>NUCLEOTIDE SEQUENCE [LARGE SCALE GENOMIC DNA]</scope>
    <source>
        <strain evidence="7 8">DSM 19036</strain>
    </source>
</reference>
<gene>
    <name evidence="7" type="ORF">SAMN06265348_104420</name>
</gene>
<comment type="subcellular location">
    <subcellularLocation>
        <location evidence="1">Membrane</location>
        <topology evidence="1">Multi-pass membrane protein</topology>
    </subcellularLocation>
</comment>
<feature type="transmembrane region" description="Helical" evidence="5">
    <location>
        <begin position="142"/>
        <end position="160"/>
    </location>
</feature>
<dbReference type="PROSITE" id="PS50801">
    <property type="entry name" value="STAS"/>
    <property type="match status" value="1"/>
</dbReference>
<dbReference type="PANTHER" id="PTHR43310">
    <property type="entry name" value="SULFATE TRANSPORTER YBAR-RELATED"/>
    <property type="match status" value="1"/>
</dbReference>
<feature type="transmembrane region" description="Helical" evidence="5">
    <location>
        <begin position="89"/>
        <end position="105"/>
    </location>
</feature>
<feature type="transmembrane region" description="Helical" evidence="5">
    <location>
        <begin position="354"/>
        <end position="372"/>
    </location>
</feature>
<dbReference type="Proteomes" id="UP000320300">
    <property type="component" value="Unassembled WGS sequence"/>
</dbReference>
<dbReference type="Pfam" id="PF00916">
    <property type="entry name" value="Sulfate_transp"/>
    <property type="match status" value="1"/>
</dbReference>
<keyword evidence="3 5" id="KW-1133">Transmembrane helix</keyword>
<feature type="transmembrane region" description="Helical" evidence="5">
    <location>
        <begin position="172"/>
        <end position="196"/>
    </location>
</feature>
<proteinExistence type="predicted"/>
<evidence type="ECO:0000256" key="5">
    <source>
        <dbReference type="SAM" id="Phobius"/>
    </source>
</evidence>
<keyword evidence="8" id="KW-1185">Reference proteome</keyword>
<evidence type="ECO:0000256" key="3">
    <source>
        <dbReference type="ARBA" id="ARBA00022989"/>
    </source>
</evidence>
<dbReference type="InterPro" id="IPR002645">
    <property type="entry name" value="STAS_dom"/>
</dbReference>
<feature type="domain" description="STAS" evidence="6">
    <location>
        <begin position="432"/>
        <end position="507"/>
    </location>
</feature>
<name>A0A521D2I3_9SPHI</name>
<feature type="transmembrane region" description="Helical" evidence="5">
    <location>
        <begin position="328"/>
        <end position="348"/>
    </location>
</feature>
<keyword evidence="4 5" id="KW-0472">Membrane</keyword>
<dbReference type="GO" id="GO:0016020">
    <property type="term" value="C:membrane"/>
    <property type="evidence" value="ECO:0007669"/>
    <property type="project" value="UniProtKB-SubCell"/>
</dbReference>
<dbReference type="Gene3D" id="3.30.750.24">
    <property type="entry name" value="STAS domain"/>
    <property type="match status" value="1"/>
</dbReference>
<dbReference type="InterPro" id="IPR036513">
    <property type="entry name" value="STAS_dom_sf"/>
</dbReference>
<dbReference type="EMBL" id="FXTN01000004">
    <property type="protein sequence ID" value="SMO65899.1"/>
    <property type="molecule type" value="Genomic_DNA"/>
</dbReference>
<sequence>MIKLYSAGRKEGDAQKFVSLHMPSSYSLFDFSRKINYKTEILAGLTVAMTMMPESLSFAILAGFPPLVGLYAAFIMGLVTSVFGGRPGLISGGAGAVVVVLIALMKSQGIEYVFAAVALGGLIQITIGLFKLGKFIRLVPQPVMYGFVNGLAVIIFMAQLEQFKTVVNGQLIWLSGNALYVMAGLVALTIAIVLLLPRFTKAVPPSLIAIIVVFLIVLGFHIDTKTVRDIASVSGGFPPFHIPQIPLNLATLQTIFPYALIMAGVGLTEGLLTLNLVDEITATRGDSNRECIAQGTANILNGFFTGMGGCPMIAQTFVNLNAGARARLSGIIASLTILVIILFGAPIIERVPMAALTGVMIMVAIGTFEWASFRIINKMPRQDIFVGIAVAVITVWLHNLALAVLIGVIISALVFAWESAKRIRARNYIDAEGVKYYEIYGPLFFGSVTAFTEKFDVTNDPEQVVIDFKDSRVADMSAIEALNKLTERYHQAGKMLRLRHLSEDCRILLKNAESVIEVNIMEDPGYKVVH</sequence>
<dbReference type="InterPro" id="IPR011547">
    <property type="entry name" value="SLC26A/SulP_dom"/>
</dbReference>
<protein>
    <submittedName>
        <fullName evidence="7">Sulfate permease, SulP family</fullName>
    </submittedName>
</protein>
<organism evidence="7 8">
    <name type="scientific">Pedobacter westerhofensis</name>
    <dbReference type="NCBI Taxonomy" id="425512"/>
    <lineage>
        <taxon>Bacteria</taxon>
        <taxon>Pseudomonadati</taxon>
        <taxon>Bacteroidota</taxon>
        <taxon>Sphingobacteriia</taxon>
        <taxon>Sphingobacteriales</taxon>
        <taxon>Sphingobacteriaceae</taxon>
        <taxon>Pedobacter</taxon>
    </lineage>
</organism>
<evidence type="ECO:0000256" key="2">
    <source>
        <dbReference type="ARBA" id="ARBA00022692"/>
    </source>
</evidence>